<dbReference type="InterPro" id="IPR017853">
    <property type="entry name" value="GH"/>
</dbReference>
<dbReference type="InterPro" id="IPR015883">
    <property type="entry name" value="Glyco_hydro_20_cat"/>
</dbReference>
<comment type="caution">
    <text evidence="7">The sequence shown here is derived from an EMBL/GenBank/DDBJ whole genome shotgun (WGS) entry which is preliminary data.</text>
</comment>
<dbReference type="InterPro" id="IPR025705">
    <property type="entry name" value="Beta_hexosaminidase_sua/sub"/>
</dbReference>
<dbReference type="GO" id="GO:0005975">
    <property type="term" value="P:carbohydrate metabolic process"/>
    <property type="evidence" value="ECO:0007669"/>
    <property type="project" value="InterPro"/>
</dbReference>
<dbReference type="PANTHER" id="PTHR22600:SF57">
    <property type="entry name" value="BETA-N-ACETYLHEXOSAMINIDASE"/>
    <property type="match status" value="1"/>
</dbReference>
<dbReference type="Gene3D" id="3.20.20.80">
    <property type="entry name" value="Glycosidases"/>
    <property type="match status" value="1"/>
</dbReference>
<evidence type="ECO:0000256" key="2">
    <source>
        <dbReference type="ARBA" id="ARBA00006285"/>
    </source>
</evidence>
<evidence type="ECO:0000313" key="8">
    <source>
        <dbReference type="Proteomes" id="UP000029692"/>
    </source>
</evidence>
<accession>A0A098QWT3</accession>
<dbReference type="Pfam" id="PF00728">
    <property type="entry name" value="Glyco_hydro_20"/>
    <property type="match status" value="1"/>
</dbReference>
<dbReference type="SUPFAM" id="SSF51445">
    <property type="entry name" value="(Trans)glycosidases"/>
    <property type="match status" value="1"/>
</dbReference>
<dbReference type="PRINTS" id="PR00738">
    <property type="entry name" value="GLHYDRLASE20"/>
</dbReference>
<evidence type="ECO:0000256" key="4">
    <source>
        <dbReference type="ARBA" id="ARBA00022801"/>
    </source>
</evidence>
<comment type="similarity">
    <text evidence="2">Belongs to the glycosyl hydrolase 20 family.</text>
</comment>
<proteinExistence type="inferred from homology"/>
<dbReference type="STRING" id="1480694.DC28_07990"/>
<evidence type="ECO:0000256" key="3">
    <source>
        <dbReference type="ARBA" id="ARBA00012663"/>
    </source>
</evidence>
<keyword evidence="8" id="KW-1185">Reference proteome</keyword>
<dbReference type="Proteomes" id="UP000029692">
    <property type="component" value="Unassembled WGS sequence"/>
</dbReference>
<dbReference type="GO" id="GO:0016020">
    <property type="term" value="C:membrane"/>
    <property type="evidence" value="ECO:0007669"/>
    <property type="project" value="TreeGrafter"/>
</dbReference>
<evidence type="ECO:0000259" key="6">
    <source>
        <dbReference type="Pfam" id="PF00728"/>
    </source>
</evidence>
<dbReference type="PANTHER" id="PTHR22600">
    <property type="entry name" value="BETA-HEXOSAMINIDASE"/>
    <property type="match status" value="1"/>
</dbReference>
<organism evidence="7 8">
    <name type="scientific">Spirochaeta lutea</name>
    <dbReference type="NCBI Taxonomy" id="1480694"/>
    <lineage>
        <taxon>Bacteria</taxon>
        <taxon>Pseudomonadati</taxon>
        <taxon>Spirochaetota</taxon>
        <taxon>Spirochaetia</taxon>
        <taxon>Spirochaetales</taxon>
        <taxon>Spirochaetaceae</taxon>
        <taxon>Spirochaeta</taxon>
    </lineage>
</organism>
<evidence type="ECO:0000313" key="7">
    <source>
        <dbReference type="EMBL" id="KGE72041.1"/>
    </source>
</evidence>
<keyword evidence="4" id="KW-0378">Hydrolase</keyword>
<evidence type="ECO:0000256" key="5">
    <source>
        <dbReference type="PIRSR" id="PIRSR625705-1"/>
    </source>
</evidence>
<feature type="domain" description="Glycoside hydrolase family 20 catalytic" evidence="6">
    <location>
        <begin position="153"/>
        <end position="527"/>
    </location>
</feature>
<dbReference type="RefSeq" id="WP_037547471.1">
    <property type="nucleotide sequence ID" value="NZ_JNUP01000063.1"/>
</dbReference>
<gene>
    <name evidence="7" type="ORF">DC28_07990</name>
</gene>
<protein>
    <recommendedName>
        <fullName evidence="3">beta-N-acetylhexosaminidase</fullName>
        <ecNumber evidence="3">3.2.1.52</ecNumber>
    </recommendedName>
</protein>
<dbReference type="eggNOG" id="COG3525">
    <property type="taxonomic scope" value="Bacteria"/>
</dbReference>
<name>A0A098QWT3_9SPIO</name>
<dbReference type="AlphaFoldDB" id="A0A098QWT3"/>
<sequence>MKSTTEATLPFLPKPKTVSQTSLDLAPEIILLGEQPDSEGLTALAEGFQVQDYLTPLRHLPLDSQEAKDLLRLVPAGPVAGGGGAEDCRLLLQPGTGDQGPRVRAVLHPGSTGALNRGFALIVQAALFLKHKIWTVGNQAGSPGLMIQDAPRFELRGLHLDVSRHFFSREVVLELLYHMALVGLNRFHWHLTDDQGWRVPVEGFPELTVAGASRGLAYDQANPISPAGEDDPSRAYTREDIQAVLHRSRDLGITVVPEIDLPGHIQAAAAVVPGLACGHLEGKTPQGPWQDVGINPWAICPTGERSYQFIEKVMDSVSKTFGSTRIHLGGDECLGLNWQNCPDCRGWVESQGIQPPNREILDIHQWEQHPARRALYGEFVRRIIDLAEQKGFDLELWDDVLEVIPKNHGAKQPAGGQPEAGQPKVPTLFCWHADAVDRARGRGYPLVSCPETLIYFDHPQSPAPEEPGPKHFDPNVSTLGDILAWQPPKDVVGLQGCIWTEVMVTRERLEYMLFPRLWGLAQQAWNPGASDESSRGGEKRPQWTEAWADLYDALGVRGNWDREKW</sequence>
<dbReference type="GO" id="GO:0004563">
    <property type="term" value="F:beta-N-acetylhexosaminidase activity"/>
    <property type="evidence" value="ECO:0007669"/>
    <property type="project" value="UniProtKB-EC"/>
</dbReference>
<evidence type="ECO:0000256" key="1">
    <source>
        <dbReference type="ARBA" id="ARBA00001231"/>
    </source>
</evidence>
<dbReference type="GO" id="GO:0030203">
    <property type="term" value="P:glycosaminoglycan metabolic process"/>
    <property type="evidence" value="ECO:0007669"/>
    <property type="project" value="TreeGrafter"/>
</dbReference>
<reference evidence="7 8" key="1">
    <citation type="submission" date="2014-05" db="EMBL/GenBank/DDBJ databases">
        <title>De novo Genome Sequence of Spirocheata sp.</title>
        <authorList>
            <person name="Shivani Y."/>
            <person name="Subhash Y."/>
            <person name="Tushar L."/>
            <person name="Sasikala C."/>
            <person name="Ramana C.V."/>
        </authorList>
    </citation>
    <scope>NUCLEOTIDE SEQUENCE [LARGE SCALE GENOMIC DNA]</scope>
    <source>
        <strain evidence="7 8">JC230</strain>
    </source>
</reference>
<feature type="active site" description="Proton donor" evidence="5">
    <location>
        <position position="332"/>
    </location>
</feature>
<dbReference type="EC" id="3.2.1.52" evidence="3"/>
<comment type="catalytic activity">
    <reaction evidence="1">
        <text>Hydrolysis of terminal non-reducing N-acetyl-D-hexosamine residues in N-acetyl-beta-D-hexosaminides.</text>
        <dbReference type="EC" id="3.2.1.52"/>
    </reaction>
</comment>
<dbReference type="EMBL" id="JNUP01000063">
    <property type="protein sequence ID" value="KGE72041.1"/>
    <property type="molecule type" value="Genomic_DNA"/>
</dbReference>